<dbReference type="InterPro" id="IPR004843">
    <property type="entry name" value="Calcineurin-like_PHP"/>
</dbReference>
<keyword evidence="5" id="KW-0325">Glycoprotein</keyword>
<feature type="chain" id="PRO_5023101857" description="Purple acid phosphatase" evidence="6">
    <location>
        <begin position="28"/>
        <end position="525"/>
    </location>
</feature>
<evidence type="ECO:0000256" key="1">
    <source>
        <dbReference type="ARBA" id="ARBA00004613"/>
    </source>
</evidence>
<dbReference type="SUPFAM" id="SSF56300">
    <property type="entry name" value="Metallo-dependent phosphatases"/>
    <property type="match status" value="1"/>
</dbReference>
<dbReference type="InterPro" id="IPR025733">
    <property type="entry name" value="PAPs_C"/>
</dbReference>
<evidence type="ECO:0000256" key="5">
    <source>
        <dbReference type="ARBA" id="ARBA00023180"/>
    </source>
</evidence>
<feature type="domain" description="Purple acid phosphatase C-terminal" evidence="8">
    <location>
        <begin position="378"/>
        <end position="433"/>
    </location>
</feature>
<dbReference type="InterPro" id="IPR041792">
    <property type="entry name" value="MPP_PAP"/>
</dbReference>
<evidence type="ECO:0000259" key="9">
    <source>
        <dbReference type="Pfam" id="PF16656"/>
    </source>
</evidence>
<dbReference type="EC" id="3.1.3.2" evidence="6"/>
<dbReference type="GO" id="GO:0005576">
    <property type="term" value="C:extracellular region"/>
    <property type="evidence" value="ECO:0007669"/>
    <property type="project" value="UniProtKB-SubCell"/>
</dbReference>
<dbReference type="Pfam" id="PF16656">
    <property type="entry name" value="Pur_ac_phosph_N"/>
    <property type="match status" value="1"/>
</dbReference>
<reference evidence="10 11" key="1">
    <citation type="submission" date="2019-07" db="EMBL/GenBank/DDBJ databases">
        <title>Genomes of Cafeteria roenbergensis.</title>
        <authorList>
            <person name="Fischer M.G."/>
            <person name="Hackl T."/>
            <person name="Roman M."/>
        </authorList>
    </citation>
    <scope>NUCLEOTIDE SEQUENCE [LARGE SCALE GENOMIC DNA]</scope>
    <source>
        <strain evidence="10 11">BVI</strain>
    </source>
</reference>
<evidence type="ECO:0000259" key="7">
    <source>
        <dbReference type="Pfam" id="PF00149"/>
    </source>
</evidence>
<keyword evidence="4 6" id="KW-0732">Signal</keyword>
<keyword evidence="11" id="KW-1185">Reference proteome</keyword>
<evidence type="ECO:0000256" key="4">
    <source>
        <dbReference type="ARBA" id="ARBA00022729"/>
    </source>
</evidence>
<comment type="similarity">
    <text evidence="6">Belongs to the metallophosphoesterase superfamily. Purple acid phosphatase family.</text>
</comment>
<dbReference type="GO" id="GO:0003993">
    <property type="term" value="F:acid phosphatase activity"/>
    <property type="evidence" value="ECO:0007669"/>
    <property type="project" value="UniProtKB-EC"/>
</dbReference>
<dbReference type="InterPro" id="IPR029052">
    <property type="entry name" value="Metallo-depent_PP-like"/>
</dbReference>
<sequence>MTPRFPAGATGAVGLAALALLLNPAAALPEQAHLSLTRRVDELRLVWVSGTKGGDPTISYKQAGGAQQSVTGTSRTYTIDQLCAAPANEAANFEDPGQINTATMTGLVPGQRVWFTYGTTVDGYANSTAVPGLPANATSANIVILADMGRASASIDQLAHEVETTSVVLFPGDLSYAMGRKGLWADWFRMVEPVFKRVPLQTGCGNHDVLQLQGAERFWPPWGSYEFDSGTQGECGVPFQHLMAMDGGDSPSGERTINNNWTSLDLPGVAHVITLSTEHNFTQGSAQAKWLLSDLAAVNRTRTPWVLVQFHRPMYDSTFNALLPEEGATRAILEPVLEAGGADLVLTGHVHDYQSMHCRVYNGTCRSGAAPVGRPVMLVGGGGKTSGVRAWMDEPAWLAARTNGLGYARFQPRNGSVALWQWVFNTNGTVFDQHWIERPVHSAARAARAAGETDAPAADADPAALEAWRRARVAAWMRSERDTVGDLGSGLPVAEARAAAVKGAGMAAERGEIIDPTPLFDAWGL</sequence>
<comment type="catalytic activity">
    <reaction evidence="6">
        <text>a phosphate monoester + H2O = an alcohol + phosphate</text>
        <dbReference type="Rhea" id="RHEA:15017"/>
        <dbReference type="ChEBI" id="CHEBI:15377"/>
        <dbReference type="ChEBI" id="CHEBI:30879"/>
        <dbReference type="ChEBI" id="CHEBI:43474"/>
        <dbReference type="ChEBI" id="CHEBI:67140"/>
        <dbReference type="EC" id="3.1.3.2"/>
    </reaction>
</comment>
<keyword evidence="3" id="KW-0964">Secreted</keyword>
<dbReference type="GO" id="GO:0046872">
    <property type="term" value="F:metal ion binding"/>
    <property type="evidence" value="ECO:0007669"/>
    <property type="project" value="InterPro"/>
</dbReference>
<keyword evidence="6" id="KW-0378">Hydrolase</keyword>
<dbReference type="PANTHER" id="PTHR45778:SF3">
    <property type="entry name" value="PURPLE ACID PHOSPHATASE"/>
    <property type="match status" value="1"/>
</dbReference>
<evidence type="ECO:0000313" key="10">
    <source>
        <dbReference type="EMBL" id="KAA0153098.1"/>
    </source>
</evidence>
<gene>
    <name evidence="10" type="ORF">FNF29_03286</name>
</gene>
<accession>A0A5A8CJQ8</accession>
<proteinExistence type="inferred from homology"/>
<comment type="subcellular location">
    <subcellularLocation>
        <location evidence="1">Secreted</location>
    </subcellularLocation>
</comment>
<dbReference type="InterPro" id="IPR008963">
    <property type="entry name" value="Purple_acid_Pase-like_N"/>
</dbReference>
<protein>
    <recommendedName>
        <fullName evidence="6">Purple acid phosphatase</fullName>
        <ecNumber evidence="6">3.1.3.2</ecNumber>
    </recommendedName>
</protein>
<feature type="domain" description="Purple acid phosphatase N-terminal" evidence="9">
    <location>
        <begin position="29"/>
        <end position="120"/>
    </location>
</feature>
<dbReference type="AlphaFoldDB" id="A0A5A8CJQ8"/>
<evidence type="ECO:0000313" key="11">
    <source>
        <dbReference type="Proteomes" id="UP000323011"/>
    </source>
</evidence>
<dbReference type="OMA" id="EVTPNWS"/>
<organism evidence="10 11">
    <name type="scientific">Cafeteria roenbergensis</name>
    <name type="common">Marine flagellate</name>
    <dbReference type="NCBI Taxonomy" id="33653"/>
    <lineage>
        <taxon>Eukaryota</taxon>
        <taxon>Sar</taxon>
        <taxon>Stramenopiles</taxon>
        <taxon>Bigyra</taxon>
        <taxon>Opalozoa</taxon>
        <taxon>Bicosoecida</taxon>
        <taxon>Cafeteriaceae</taxon>
        <taxon>Cafeteria</taxon>
    </lineage>
</organism>
<dbReference type="SUPFAM" id="SSF49363">
    <property type="entry name" value="Purple acid phosphatase, N-terminal domain"/>
    <property type="match status" value="1"/>
</dbReference>
<dbReference type="InterPro" id="IPR015914">
    <property type="entry name" value="PAPs_N"/>
</dbReference>
<dbReference type="Pfam" id="PF00149">
    <property type="entry name" value="Metallophos"/>
    <property type="match status" value="1"/>
</dbReference>
<evidence type="ECO:0000259" key="8">
    <source>
        <dbReference type="Pfam" id="PF14008"/>
    </source>
</evidence>
<dbReference type="EMBL" id="VLTN01000017">
    <property type="protein sequence ID" value="KAA0153098.1"/>
    <property type="molecule type" value="Genomic_DNA"/>
</dbReference>
<evidence type="ECO:0000256" key="6">
    <source>
        <dbReference type="RuleBase" id="RU361203"/>
    </source>
</evidence>
<comment type="caution">
    <text evidence="10">The sequence shown here is derived from an EMBL/GenBank/DDBJ whole genome shotgun (WGS) entry which is preliminary data.</text>
</comment>
<feature type="signal peptide" evidence="6">
    <location>
        <begin position="1"/>
        <end position="27"/>
    </location>
</feature>
<dbReference type="Gene3D" id="2.60.40.380">
    <property type="entry name" value="Purple acid phosphatase-like, N-terminal"/>
    <property type="match status" value="1"/>
</dbReference>
<dbReference type="CDD" id="cd00839">
    <property type="entry name" value="MPP_PAPs"/>
    <property type="match status" value="1"/>
</dbReference>
<feature type="domain" description="Calcineurin-like phosphoesterase" evidence="7">
    <location>
        <begin position="141"/>
        <end position="353"/>
    </location>
</feature>
<evidence type="ECO:0000256" key="2">
    <source>
        <dbReference type="ARBA" id="ARBA00011738"/>
    </source>
</evidence>
<dbReference type="Gene3D" id="3.60.21.10">
    <property type="match status" value="1"/>
</dbReference>
<comment type="subunit">
    <text evidence="2">Homodimer.</text>
</comment>
<dbReference type="Proteomes" id="UP000323011">
    <property type="component" value="Unassembled WGS sequence"/>
</dbReference>
<dbReference type="Pfam" id="PF14008">
    <property type="entry name" value="Metallophos_C"/>
    <property type="match status" value="1"/>
</dbReference>
<dbReference type="PANTHER" id="PTHR45778">
    <property type="entry name" value="PURPLE ACID PHOSPHATASE-RELATED"/>
    <property type="match status" value="1"/>
</dbReference>
<evidence type="ECO:0000256" key="3">
    <source>
        <dbReference type="ARBA" id="ARBA00022525"/>
    </source>
</evidence>
<name>A0A5A8CJQ8_CAFRO</name>